<feature type="compositionally biased region" description="Low complexity" evidence="1">
    <location>
        <begin position="40"/>
        <end position="55"/>
    </location>
</feature>
<feature type="compositionally biased region" description="Low complexity" evidence="1">
    <location>
        <begin position="427"/>
        <end position="436"/>
    </location>
</feature>
<accession>A0A0F4GBQ0</accession>
<keyword evidence="3" id="KW-1185">Reference proteome</keyword>
<feature type="region of interest" description="Disordered" evidence="1">
    <location>
        <begin position="593"/>
        <end position="620"/>
    </location>
</feature>
<feature type="region of interest" description="Disordered" evidence="1">
    <location>
        <begin position="352"/>
        <end position="436"/>
    </location>
</feature>
<protein>
    <submittedName>
        <fullName evidence="2">Uncharacterized protein</fullName>
    </submittedName>
</protein>
<reference evidence="2 3" key="1">
    <citation type="submission" date="2015-03" db="EMBL/GenBank/DDBJ databases">
        <title>RNA-seq based gene annotation and comparative genomics of four Zymoseptoria species reveal species-specific pathogenicity related genes and transposable element activity.</title>
        <authorList>
            <person name="Grandaubert J."/>
            <person name="Bhattacharyya A."/>
            <person name="Stukenbrock E.H."/>
        </authorList>
    </citation>
    <scope>NUCLEOTIDE SEQUENCE [LARGE SCALE GENOMIC DNA]</scope>
    <source>
        <strain evidence="2 3">Zb18110</strain>
    </source>
</reference>
<feature type="compositionally biased region" description="Polar residues" evidence="1">
    <location>
        <begin position="712"/>
        <end position="722"/>
    </location>
</feature>
<comment type="caution">
    <text evidence="2">The sequence shown here is derived from an EMBL/GenBank/DDBJ whole genome shotgun (WGS) entry which is preliminary data.</text>
</comment>
<evidence type="ECO:0000313" key="2">
    <source>
        <dbReference type="EMBL" id="KJX94779.1"/>
    </source>
</evidence>
<feature type="compositionally biased region" description="Basic and acidic residues" evidence="1">
    <location>
        <begin position="409"/>
        <end position="426"/>
    </location>
</feature>
<feature type="compositionally biased region" description="Basic and acidic residues" evidence="1">
    <location>
        <begin position="26"/>
        <end position="39"/>
    </location>
</feature>
<proteinExistence type="predicted"/>
<dbReference type="AlphaFoldDB" id="A0A0F4GBQ0"/>
<feature type="compositionally biased region" description="Low complexity" evidence="1">
    <location>
        <begin position="534"/>
        <end position="543"/>
    </location>
</feature>
<name>A0A0F4GBQ0_9PEZI</name>
<feature type="region of interest" description="Disordered" evidence="1">
    <location>
        <begin position="931"/>
        <end position="957"/>
    </location>
</feature>
<feature type="compositionally biased region" description="Basic and acidic residues" evidence="1">
    <location>
        <begin position="1028"/>
        <end position="1039"/>
    </location>
</feature>
<sequence>MKTVSSVCAAGSSAALSAVGLALARPNHDDDHDHDDASTRPRPTTTPDRTMTAVAAYSVSSPFADPTSHPRGLVSEGDSGRAVGSIKIPNKRRSGPEKATGFSASMGGPVLRNGERRGEHSGAQSSTWLRRFSNSMSSSRDSSRTPSSRPVSAAFSLSNASVAVSHSGSTTPMFLDTTPLNSAPNKLVKRASSVHTQGSPVQGSGSKLPILRRPATSHQRSASLHGLSYTSDRNAQLSLSGGRTSNRDTQWRHYFTPRIAAEDVAQSRRSSATAIPNPIKRVYPDRRYIPTLISAKDLTRPADVELDEGEHYINEDDAAGTEGQAPGSTASSPFPNQIVHFEESTAPRRSFSIGDLLSTGPQPLWKRPTSSAGKNRPWSSRSIRTNRPRVSSDSRASMGNRLSSNSTLESERPAKRRDLTDPETSRRSIIYSSPSSVDAATIEHVKEIDLGLGADLQSLHITDVESRAAATSVTSSSQDHLPLQSPIVPPTNHTRLSATPSEIPSTVGSDSDTRSVGDNSTDYQSDTFYDSYPTRTTRSSSGRRGPHIETIFDESPPNFSSGRSTKLRDFLSDGQFPGDEYLGHYRHSTIEEEESVVSTPVRSLHNKSVTSTPSARPGGLHIFSSSPPVMNIAADTDELDWDAPEDEQLSYRSLGSQHPSNPHEFDLPADRGLPVRFGPILLSANSSSNVSTPQRNGALLKERANLFDMAEQQPSPSHTANSPPRPRTVHGKKDQDSRWSRPTGRRGPSAMHTRSHSVPVVPDVDGKRDTVVANKFGTWGVGSKAVTEDWDEDFEFDPPPLPTQDAVYVDERRIDSGHEMFVPKSIREQQENVVANIGLLREWGLLIEELKELRIRAVGLDMMNGPYAQSWREVDAMIELADQESEENTLEPGTSPPSSPGFDPHAFEEPSPSLDDTILSRQASNDVEATLENTSSRNHHHSTPQAKSVGNRPRKDSELVAQSVIAALQSRTSSTLTRAAPAAGPNKKVPFDTATLRHIVPYVSGLKRLIKDAMRETEKLYSSPRRRSSPEQKIRREAGADGSPAFRNMSEEPGETHDDMTIRRQARQN</sequence>
<feature type="region of interest" description="Disordered" evidence="1">
    <location>
        <begin position="884"/>
        <end position="917"/>
    </location>
</feature>
<feature type="compositionally biased region" description="Polar residues" evidence="1">
    <location>
        <begin position="368"/>
        <end position="408"/>
    </location>
</feature>
<evidence type="ECO:0000313" key="3">
    <source>
        <dbReference type="Proteomes" id="UP000033647"/>
    </source>
</evidence>
<feature type="compositionally biased region" description="Low complexity" evidence="1">
    <location>
        <begin position="130"/>
        <end position="151"/>
    </location>
</feature>
<feature type="region of interest" description="Disordered" evidence="1">
    <location>
        <begin position="470"/>
        <end position="570"/>
    </location>
</feature>
<feature type="region of interest" description="Disordered" evidence="1">
    <location>
        <begin position="711"/>
        <end position="763"/>
    </location>
</feature>
<feature type="region of interest" description="Disordered" evidence="1">
    <location>
        <begin position="25"/>
        <end position="151"/>
    </location>
</feature>
<dbReference type="STRING" id="1047168.A0A0F4GBQ0"/>
<evidence type="ECO:0000256" key="1">
    <source>
        <dbReference type="SAM" id="MobiDB-lite"/>
    </source>
</evidence>
<dbReference type="EMBL" id="LAFY01004118">
    <property type="protein sequence ID" value="KJX94779.1"/>
    <property type="molecule type" value="Genomic_DNA"/>
</dbReference>
<feature type="region of interest" description="Disordered" evidence="1">
    <location>
        <begin position="1017"/>
        <end position="1069"/>
    </location>
</feature>
<dbReference type="Proteomes" id="UP000033647">
    <property type="component" value="Unassembled WGS sequence"/>
</dbReference>
<organism evidence="2 3">
    <name type="scientific">Zymoseptoria brevis</name>
    <dbReference type="NCBI Taxonomy" id="1047168"/>
    <lineage>
        <taxon>Eukaryota</taxon>
        <taxon>Fungi</taxon>
        <taxon>Dikarya</taxon>
        <taxon>Ascomycota</taxon>
        <taxon>Pezizomycotina</taxon>
        <taxon>Dothideomycetes</taxon>
        <taxon>Dothideomycetidae</taxon>
        <taxon>Mycosphaerellales</taxon>
        <taxon>Mycosphaerellaceae</taxon>
        <taxon>Zymoseptoria</taxon>
    </lineage>
</organism>
<dbReference type="OrthoDB" id="5346713at2759"/>
<feature type="compositionally biased region" description="Polar residues" evidence="1">
    <location>
        <begin position="491"/>
        <end position="528"/>
    </location>
</feature>
<gene>
    <name evidence="2" type="ORF">TI39_contig4159g00048</name>
</gene>